<accession>A0ABY1HDZ7</accession>
<sequence length="38" mass="4504">MVEQLTFNQLVEGSNPSQPTTFLQEQIKKPRLSRFFYT</sequence>
<proteinExistence type="predicted"/>
<evidence type="ECO:0000313" key="1">
    <source>
        <dbReference type="EMBL" id="SGY93732.1"/>
    </source>
</evidence>
<keyword evidence="2" id="KW-1185">Reference proteome</keyword>
<organism evidence="1 2">
    <name type="scientific">Moritella viscosa</name>
    <dbReference type="NCBI Taxonomy" id="80854"/>
    <lineage>
        <taxon>Bacteria</taxon>
        <taxon>Pseudomonadati</taxon>
        <taxon>Pseudomonadota</taxon>
        <taxon>Gammaproteobacteria</taxon>
        <taxon>Alteromonadales</taxon>
        <taxon>Moritellaceae</taxon>
        <taxon>Moritella</taxon>
    </lineage>
</organism>
<comment type="caution">
    <text evidence="1">The sequence shown here is derived from an EMBL/GenBank/DDBJ whole genome shotgun (WGS) entry which is preliminary data.</text>
</comment>
<dbReference type="EMBL" id="FPLJ01000059">
    <property type="protein sequence ID" value="SGY93732.1"/>
    <property type="molecule type" value="Genomic_DNA"/>
</dbReference>
<name>A0ABY1HDZ7_9GAMM</name>
<gene>
    <name evidence="1" type="ORF">MT2528_2630</name>
</gene>
<dbReference type="Proteomes" id="UP000182660">
    <property type="component" value="Unassembled WGS sequence"/>
</dbReference>
<protein>
    <submittedName>
        <fullName evidence="1">Uncharacterized protein</fullName>
    </submittedName>
</protein>
<evidence type="ECO:0000313" key="2">
    <source>
        <dbReference type="Proteomes" id="UP000182660"/>
    </source>
</evidence>
<reference evidence="1 2" key="1">
    <citation type="submission" date="2016-11" db="EMBL/GenBank/DDBJ databases">
        <authorList>
            <person name="Klemetsen T."/>
        </authorList>
    </citation>
    <scope>NUCLEOTIDE SEQUENCE [LARGE SCALE GENOMIC DNA]</scope>
    <source>
        <strain evidence="1">MT 2528</strain>
    </source>
</reference>